<dbReference type="Gene3D" id="1.10.3720.10">
    <property type="entry name" value="MetI-like"/>
    <property type="match status" value="1"/>
</dbReference>
<feature type="transmembrane region" description="Helical" evidence="7">
    <location>
        <begin position="257"/>
        <end position="274"/>
    </location>
</feature>
<feature type="transmembrane region" description="Helical" evidence="7">
    <location>
        <begin position="12"/>
        <end position="35"/>
    </location>
</feature>
<evidence type="ECO:0000313" key="9">
    <source>
        <dbReference type="EMBL" id="MBB6735552.1"/>
    </source>
</evidence>
<protein>
    <submittedName>
        <fullName evidence="9">Carbohydrate ABC transporter permease</fullName>
    </submittedName>
</protein>
<feature type="transmembrane region" description="Helical" evidence="7">
    <location>
        <begin position="139"/>
        <end position="159"/>
    </location>
</feature>
<dbReference type="GO" id="GO:0055085">
    <property type="term" value="P:transmembrane transport"/>
    <property type="evidence" value="ECO:0007669"/>
    <property type="project" value="InterPro"/>
</dbReference>
<feature type="transmembrane region" description="Helical" evidence="7">
    <location>
        <begin position="72"/>
        <end position="95"/>
    </location>
</feature>
<keyword evidence="5 7" id="KW-1133">Transmembrane helix</keyword>
<comment type="similarity">
    <text evidence="7">Belongs to the binding-protein-dependent transport system permease family.</text>
</comment>
<dbReference type="EMBL" id="JACJVO010000051">
    <property type="protein sequence ID" value="MBB6735552.1"/>
    <property type="molecule type" value="Genomic_DNA"/>
</dbReference>
<name>A0A7X0ST00_9BACL</name>
<comment type="caution">
    <text evidence="9">The sequence shown here is derived from an EMBL/GenBank/DDBJ whole genome shotgun (WGS) entry which is preliminary data.</text>
</comment>
<keyword evidence="10" id="KW-1185">Reference proteome</keyword>
<evidence type="ECO:0000256" key="1">
    <source>
        <dbReference type="ARBA" id="ARBA00004651"/>
    </source>
</evidence>
<reference evidence="9 10" key="1">
    <citation type="submission" date="2020-08" db="EMBL/GenBank/DDBJ databases">
        <title>Cohnella phylogeny.</title>
        <authorList>
            <person name="Dunlap C."/>
        </authorList>
    </citation>
    <scope>NUCLEOTIDE SEQUENCE [LARGE SCALE GENOMIC DNA]</scope>
    <source>
        <strain evidence="9 10">CBP 2801</strain>
    </source>
</reference>
<evidence type="ECO:0000259" key="8">
    <source>
        <dbReference type="PROSITE" id="PS50928"/>
    </source>
</evidence>
<proteinExistence type="inferred from homology"/>
<dbReference type="Proteomes" id="UP000564644">
    <property type="component" value="Unassembled WGS sequence"/>
</dbReference>
<dbReference type="Pfam" id="PF00528">
    <property type="entry name" value="BPD_transp_1"/>
    <property type="match status" value="1"/>
</dbReference>
<accession>A0A7X0ST00</accession>
<evidence type="ECO:0000256" key="4">
    <source>
        <dbReference type="ARBA" id="ARBA00022692"/>
    </source>
</evidence>
<dbReference type="RefSeq" id="WP_185133282.1">
    <property type="nucleotide sequence ID" value="NZ_JACJVO010000051.1"/>
</dbReference>
<evidence type="ECO:0000256" key="7">
    <source>
        <dbReference type="RuleBase" id="RU363032"/>
    </source>
</evidence>
<evidence type="ECO:0000256" key="6">
    <source>
        <dbReference type="ARBA" id="ARBA00023136"/>
    </source>
</evidence>
<organism evidence="9 10">
    <name type="scientific">Cohnella zeiphila</name>
    <dbReference type="NCBI Taxonomy" id="2761120"/>
    <lineage>
        <taxon>Bacteria</taxon>
        <taxon>Bacillati</taxon>
        <taxon>Bacillota</taxon>
        <taxon>Bacilli</taxon>
        <taxon>Bacillales</taxon>
        <taxon>Paenibacillaceae</taxon>
        <taxon>Cohnella</taxon>
    </lineage>
</organism>
<feature type="transmembrane region" description="Helical" evidence="7">
    <location>
        <begin position="107"/>
        <end position="127"/>
    </location>
</feature>
<dbReference type="PANTHER" id="PTHR43744:SF9">
    <property type="entry name" value="POLYGALACTURONAN_RHAMNOGALACTURONAN TRANSPORT SYSTEM PERMEASE PROTEIN YTCP"/>
    <property type="match status" value="1"/>
</dbReference>
<evidence type="ECO:0000256" key="2">
    <source>
        <dbReference type="ARBA" id="ARBA00022448"/>
    </source>
</evidence>
<dbReference type="InterPro" id="IPR035906">
    <property type="entry name" value="MetI-like_sf"/>
</dbReference>
<dbReference type="GO" id="GO:0005886">
    <property type="term" value="C:plasma membrane"/>
    <property type="evidence" value="ECO:0007669"/>
    <property type="project" value="UniProtKB-SubCell"/>
</dbReference>
<dbReference type="AlphaFoldDB" id="A0A7X0ST00"/>
<keyword evidence="4 7" id="KW-0812">Transmembrane</keyword>
<feature type="domain" description="ABC transmembrane type-1" evidence="8">
    <location>
        <begin position="72"/>
        <end position="279"/>
    </location>
</feature>
<dbReference type="SUPFAM" id="SSF161098">
    <property type="entry name" value="MetI-like"/>
    <property type="match status" value="1"/>
</dbReference>
<keyword evidence="6 7" id="KW-0472">Membrane</keyword>
<keyword evidence="3" id="KW-1003">Cell membrane</keyword>
<dbReference type="PROSITE" id="PS50928">
    <property type="entry name" value="ABC_TM1"/>
    <property type="match status" value="1"/>
</dbReference>
<feature type="transmembrane region" description="Helical" evidence="7">
    <location>
        <begin position="180"/>
        <end position="205"/>
    </location>
</feature>
<sequence length="289" mass="31866">MAVSEKGLKILFYIVLSMASLVCVLPFILVISGSFSDSAQILRNGYSILPRGFSLDGYRSIFLFPMQIAKAYGVSIFVTGVGTGMGLAVMTLCGYAISRNELKYRNIISFAIYFTTLFSGGLVPWYIVVTKLGLKNSIWALIIPSICSSFYILLIRNFMKTIPDALVESARLEGAGEFRTLLQIVVPMSKPILATIALFLALAYWNDWYLASLYVTNADMWPLQYRLYNILNAASKIASVGAENFTSKILPTETQKLANAIVATGPIIFLYPFLQKYFVQGISIGAVKG</sequence>
<evidence type="ECO:0000313" key="10">
    <source>
        <dbReference type="Proteomes" id="UP000564644"/>
    </source>
</evidence>
<gene>
    <name evidence="9" type="ORF">H7C18_32045</name>
</gene>
<dbReference type="CDD" id="cd06261">
    <property type="entry name" value="TM_PBP2"/>
    <property type="match status" value="1"/>
</dbReference>
<dbReference type="InterPro" id="IPR000515">
    <property type="entry name" value="MetI-like"/>
</dbReference>
<dbReference type="PANTHER" id="PTHR43744">
    <property type="entry name" value="ABC TRANSPORTER PERMEASE PROTEIN MG189-RELATED-RELATED"/>
    <property type="match status" value="1"/>
</dbReference>
<evidence type="ECO:0000256" key="3">
    <source>
        <dbReference type="ARBA" id="ARBA00022475"/>
    </source>
</evidence>
<evidence type="ECO:0000256" key="5">
    <source>
        <dbReference type="ARBA" id="ARBA00022989"/>
    </source>
</evidence>
<keyword evidence="2 7" id="KW-0813">Transport</keyword>
<comment type="subcellular location">
    <subcellularLocation>
        <location evidence="1 7">Cell membrane</location>
        <topology evidence="1 7">Multi-pass membrane protein</topology>
    </subcellularLocation>
</comment>